<proteinExistence type="predicted"/>
<dbReference type="Pfam" id="PF00072">
    <property type="entry name" value="Response_reg"/>
    <property type="match status" value="1"/>
</dbReference>
<dbReference type="SMART" id="SM00267">
    <property type="entry name" value="GGDEF"/>
    <property type="match status" value="1"/>
</dbReference>
<dbReference type="PROSITE" id="PS50887">
    <property type="entry name" value="GGDEF"/>
    <property type="match status" value="1"/>
</dbReference>
<dbReference type="InterPro" id="IPR006675">
    <property type="entry name" value="HDIG_dom"/>
</dbReference>
<dbReference type="InterPro" id="IPR000160">
    <property type="entry name" value="GGDEF_dom"/>
</dbReference>
<dbReference type="NCBIfam" id="TIGR00277">
    <property type="entry name" value="HDIG"/>
    <property type="match status" value="1"/>
</dbReference>
<reference evidence="1 2" key="1">
    <citation type="journal article" date="2019" name="Int. J. Syst. Evol. Microbiol.">
        <title>Capsulimonas corticalis gen. nov., sp. nov., an aerobic capsulated bacterium, of a novel bacterial order, Capsulimonadales ord. nov., of the class Armatimonadia of the phylum Armatimonadetes.</title>
        <authorList>
            <person name="Li J."/>
            <person name="Kudo C."/>
            <person name="Tonouchi A."/>
        </authorList>
    </citation>
    <scope>NUCLEOTIDE SEQUENCE [LARGE SCALE GENOMIC DNA]</scope>
    <source>
        <strain evidence="1 2">AX-7</strain>
    </source>
</reference>
<dbReference type="SMART" id="SM00471">
    <property type="entry name" value="HDc"/>
    <property type="match status" value="1"/>
</dbReference>
<dbReference type="CDD" id="cd01949">
    <property type="entry name" value="GGDEF"/>
    <property type="match status" value="1"/>
</dbReference>
<dbReference type="Pfam" id="PF13487">
    <property type="entry name" value="HD_5"/>
    <property type="match status" value="1"/>
</dbReference>
<keyword evidence="2" id="KW-1185">Reference proteome</keyword>
<dbReference type="SMART" id="SM00448">
    <property type="entry name" value="REC"/>
    <property type="match status" value="1"/>
</dbReference>
<dbReference type="InterPro" id="IPR043128">
    <property type="entry name" value="Rev_trsase/Diguanyl_cyclase"/>
</dbReference>
<dbReference type="SUPFAM" id="SSF55073">
    <property type="entry name" value="Nucleotide cyclase"/>
    <property type="match status" value="1"/>
</dbReference>
<dbReference type="EMBL" id="AP025739">
    <property type="protein sequence ID" value="BDI30660.1"/>
    <property type="molecule type" value="Genomic_DNA"/>
</dbReference>
<protein>
    <submittedName>
        <fullName evidence="1">Uncharacterized protein</fullName>
    </submittedName>
</protein>
<dbReference type="Pfam" id="PF00990">
    <property type="entry name" value="GGDEF"/>
    <property type="match status" value="1"/>
</dbReference>
<organism evidence="1 2">
    <name type="scientific">Capsulimonas corticalis</name>
    <dbReference type="NCBI Taxonomy" id="2219043"/>
    <lineage>
        <taxon>Bacteria</taxon>
        <taxon>Bacillati</taxon>
        <taxon>Armatimonadota</taxon>
        <taxon>Armatimonadia</taxon>
        <taxon>Capsulimonadales</taxon>
        <taxon>Capsulimonadaceae</taxon>
        <taxon>Capsulimonas</taxon>
    </lineage>
</organism>
<name>A0A402CTP7_9BACT</name>
<gene>
    <name evidence="1" type="ORF">CCAX7_27110</name>
</gene>
<dbReference type="SUPFAM" id="SSF109604">
    <property type="entry name" value="HD-domain/PDEase-like"/>
    <property type="match status" value="1"/>
</dbReference>
<dbReference type="InterPro" id="IPR029787">
    <property type="entry name" value="Nucleotide_cyclase"/>
</dbReference>
<dbReference type="InterPro" id="IPR001789">
    <property type="entry name" value="Sig_transdc_resp-reg_receiver"/>
</dbReference>
<dbReference type="GO" id="GO:0000160">
    <property type="term" value="P:phosphorelay signal transduction system"/>
    <property type="evidence" value="ECO:0007669"/>
    <property type="project" value="InterPro"/>
</dbReference>
<dbReference type="OrthoDB" id="9804863at2"/>
<dbReference type="PROSITE" id="PS50110">
    <property type="entry name" value="RESPONSE_REGULATORY"/>
    <property type="match status" value="1"/>
</dbReference>
<dbReference type="InterPro" id="IPR052020">
    <property type="entry name" value="Cyclic_di-GMP/3'3'-cGAMP_PDE"/>
</dbReference>
<dbReference type="PROSITE" id="PS51832">
    <property type="entry name" value="HD_GYP"/>
    <property type="match status" value="1"/>
</dbReference>
<evidence type="ECO:0000313" key="1">
    <source>
        <dbReference type="EMBL" id="BDI30660.1"/>
    </source>
</evidence>
<dbReference type="Gene3D" id="1.10.3210.10">
    <property type="entry name" value="Hypothetical protein af1432"/>
    <property type="match status" value="1"/>
</dbReference>
<accession>A0A402CTP7</accession>
<dbReference type="InterPro" id="IPR011006">
    <property type="entry name" value="CheY-like_superfamily"/>
</dbReference>
<evidence type="ECO:0000313" key="2">
    <source>
        <dbReference type="Proteomes" id="UP000287394"/>
    </source>
</evidence>
<dbReference type="CDD" id="cd00077">
    <property type="entry name" value="HDc"/>
    <property type="match status" value="1"/>
</dbReference>
<sequence>MAKVLLADDEEALRLMLGRQLRRGGHEVTLAEDGQMALELLQQGVYDLVVSDMKMPRLDGMGLLEAAHKLTPETEFIILTGHGSMENAVEAFKTGRVFDYLLKPLEDIRELDAVVARAVERRQLRSENGRLVTELQVRIEELEAAKAQLADLAERDGLTGLYNHKTIHHRLEELLETIPDDTVSVMMLDMDGFKLINDTYGHPTGDKVLRHLARALEAVCGAKGILGRCGGDEFMVILPTTTGVEAQGVANEIKHYLSLNPFTSPDGGNLPVRLCFGVADTRTAGCSAPNLVTAADTALYEGKSHGGDQVTLHLSHILEDVDPSHGKFQVLDGLVTAIDRKDHYTKRHSEDVTGYALKLVNALGLSGETLDAVRVAGLLHDIGKIGVPDSILRKPGKLTAEEYEVMKGHVTLSMLIIHGLPRLNDILDAVSHHHERWDGKGYPSGVSGEEIPLLGRVMAVADAFSAMTLDRPYRSGMPIEAALEEIERGAGTQFDPQLAELFVQIIRTQEALHQQAA</sequence>
<dbReference type="KEGG" id="ccot:CCAX7_27110"/>
<dbReference type="InterPro" id="IPR037522">
    <property type="entry name" value="HD_GYP_dom"/>
</dbReference>
<dbReference type="AlphaFoldDB" id="A0A402CTP7"/>
<dbReference type="Gene3D" id="3.40.50.2300">
    <property type="match status" value="1"/>
</dbReference>
<dbReference type="PANTHER" id="PTHR45228">
    <property type="entry name" value="CYCLIC DI-GMP PHOSPHODIESTERASE TM_0186-RELATED"/>
    <property type="match status" value="1"/>
</dbReference>
<dbReference type="NCBIfam" id="TIGR00254">
    <property type="entry name" value="GGDEF"/>
    <property type="match status" value="1"/>
</dbReference>
<dbReference type="InterPro" id="IPR003607">
    <property type="entry name" value="HD/PDEase_dom"/>
</dbReference>
<dbReference type="RefSeq" id="WP_119320742.1">
    <property type="nucleotide sequence ID" value="NZ_AP025739.1"/>
</dbReference>
<dbReference type="SUPFAM" id="SSF52172">
    <property type="entry name" value="CheY-like"/>
    <property type="match status" value="1"/>
</dbReference>
<dbReference type="Proteomes" id="UP000287394">
    <property type="component" value="Chromosome"/>
</dbReference>
<dbReference type="Gene3D" id="3.30.70.270">
    <property type="match status" value="1"/>
</dbReference>